<feature type="compositionally biased region" description="Basic residues" evidence="1">
    <location>
        <begin position="403"/>
        <end position="414"/>
    </location>
</feature>
<sequence length="800" mass="88699">MPGSFERNWTSSGEGCGATFAPTRQAMDVAGRYSHPAWVTFWCYVCGSCGEGRAGIQWLTMFGEPDAHRLALSGCRFFWPTSLFEGIGRMERAIARAVETVDKWSPFPRGFTTAVPMNYARSPSLLRTCTVTGTTCARESPTPLPYTLYIQISPDCPCTLYQPSSTLPPLPPRPPSSSRLSHVQPSPPFKDHHEVQSRAGDSRPNDFDEFFAGLDAADLNPSLCPPIPSDADVERSSRCLNDERHGPHGFPVGDEDRGQEKNDESLPVPLPAVECGLAESTGTKTVPGHGSLTPVLDSIPQAGLSEPWSDQDASHRREWPRSSQGDDPLPFDPPIMVDSGDSTADGSIVDSNFTSPAKRGTSSLPVPCNLWVAVEVLVIADRLEEGMLSSMPYENGLSSGLRTHQRRARARSRRGVPATEEHKLPRKTMQCVEVDMAMSDTDSSSAHSDDTDDDYCASSEEDGPTKPLLKCRRLPTQPSDTTSRCPQFRIPRAAAAADRECVEQEDSRLKLFLEMATGRTMTAAGDTDRYHGERTIDDPDGKRRRWTREEDDRLMALKTDGFSWAEIKERFPRRQLGSLQKRCGSAGDPLPISKPATPLETSHRDPGGQPQRAGDLSTPKTEPHTPSPSSSSTVTVMCPVCNSVVEMEDSSAFNAANNRMPVCKQLRFCENHQKETACRECVLHKKVQKHSRKIISQNVLHSTGYYSLRGHGILSEHVMRHFARDIDSLAGIDSLVSKYGTVVRTDQDRLTANATHTRLRHRVQSKRQQQRWRLKMEEWNLFENPYSDKFSSSESSILTQ</sequence>
<accession>C1H8N2</accession>
<evidence type="ECO:0000313" key="3">
    <source>
        <dbReference type="EMBL" id="EEH36705.2"/>
    </source>
</evidence>
<feature type="region of interest" description="Disordered" evidence="1">
    <location>
        <begin position="578"/>
        <end position="633"/>
    </location>
</feature>
<protein>
    <recommendedName>
        <fullName evidence="2">Myb-like domain-containing protein</fullName>
    </recommendedName>
</protein>
<dbReference type="KEGG" id="pbl:PAAG_07123"/>
<dbReference type="OMA" id="GDEREDC"/>
<reference evidence="3 4" key="1">
    <citation type="journal article" date="2011" name="PLoS Genet.">
        <title>Comparative genomic analysis of human fungal pathogens causing paracoccidioidomycosis.</title>
        <authorList>
            <person name="Desjardins C.A."/>
            <person name="Champion M.D."/>
            <person name="Holder J.W."/>
            <person name="Muszewska A."/>
            <person name="Goldberg J."/>
            <person name="Bailao A.M."/>
            <person name="Brigido M.M."/>
            <person name="Ferreira M.E."/>
            <person name="Garcia A.M."/>
            <person name="Grynberg M."/>
            <person name="Gujja S."/>
            <person name="Heiman D.I."/>
            <person name="Henn M.R."/>
            <person name="Kodira C.D."/>
            <person name="Leon-Narvaez H."/>
            <person name="Longo L.V."/>
            <person name="Ma L.J."/>
            <person name="Malavazi I."/>
            <person name="Matsuo A.L."/>
            <person name="Morais F.V."/>
            <person name="Pereira M."/>
            <person name="Rodriguez-Brito S."/>
            <person name="Sakthikumar S."/>
            <person name="Salem-Izacc S.M."/>
            <person name="Sykes S.M."/>
            <person name="Teixeira M.M."/>
            <person name="Vallejo M.C."/>
            <person name="Walter M.E."/>
            <person name="Yandava C."/>
            <person name="Young S."/>
            <person name="Zeng Q."/>
            <person name="Zucker J."/>
            <person name="Felipe M.S."/>
            <person name="Goldman G.H."/>
            <person name="Haas B.J."/>
            <person name="McEwen J.G."/>
            <person name="Nino-Vega G."/>
            <person name="Puccia R."/>
            <person name="San-Blas G."/>
            <person name="Soares C.M."/>
            <person name="Birren B.W."/>
            <person name="Cuomo C.A."/>
        </authorList>
    </citation>
    <scope>NUCLEOTIDE SEQUENCE [LARGE SCALE GENOMIC DNA]</scope>
    <source>
        <strain evidence="4">ATCC MYA-826 / Pb01</strain>
    </source>
</reference>
<feature type="region of interest" description="Disordered" evidence="1">
    <location>
        <begin position="438"/>
        <end position="485"/>
    </location>
</feature>
<feature type="compositionally biased region" description="Basic and acidic residues" evidence="1">
    <location>
        <begin position="189"/>
        <end position="206"/>
    </location>
</feature>
<feature type="region of interest" description="Disordered" evidence="1">
    <location>
        <begin position="398"/>
        <end position="422"/>
    </location>
</feature>
<proteinExistence type="predicted"/>
<keyword evidence="4" id="KW-1185">Reference proteome</keyword>
<dbReference type="RefSeq" id="XP_015700570.1">
    <property type="nucleotide sequence ID" value="XM_015846135.1"/>
</dbReference>
<dbReference type="GeneID" id="9094117"/>
<dbReference type="HOGENOM" id="CLU_351633_0_0_1"/>
<dbReference type="InterPro" id="IPR001005">
    <property type="entry name" value="SANT/Myb"/>
</dbReference>
<gene>
    <name evidence="3" type="ORF">PAAG_07123</name>
</gene>
<feature type="compositionally biased region" description="Acidic residues" evidence="1">
    <location>
        <begin position="450"/>
        <end position="462"/>
    </location>
</feature>
<feature type="region of interest" description="Disordered" evidence="1">
    <location>
        <begin position="222"/>
        <end position="268"/>
    </location>
</feature>
<dbReference type="VEuPathDB" id="FungiDB:PAAG_07123"/>
<feature type="compositionally biased region" description="Basic and acidic residues" evidence="1">
    <location>
        <begin position="232"/>
        <end position="246"/>
    </location>
</feature>
<feature type="region of interest" description="Disordered" evidence="1">
    <location>
        <begin position="280"/>
        <end position="333"/>
    </location>
</feature>
<evidence type="ECO:0000313" key="4">
    <source>
        <dbReference type="Proteomes" id="UP000002059"/>
    </source>
</evidence>
<name>C1H8N2_PARBA</name>
<feature type="compositionally biased region" description="Polar residues" evidence="1">
    <location>
        <begin position="476"/>
        <end position="485"/>
    </location>
</feature>
<dbReference type="InterPro" id="IPR028094">
    <property type="entry name" value="RTC4_C"/>
</dbReference>
<evidence type="ECO:0000256" key="1">
    <source>
        <dbReference type="SAM" id="MobiDB-lite"/>
    </source>
</evidence>
<dbReference type="Pfam" id="PF14474">
    <property type="entry name" value="RTC4"/>
    <property type="match status" value="1"/>
</dbReference>
<evidence type="ECO:0000259" key="2">
    <source>
        <dbReference type="PROSITE" id="PS50090"/>
    </source>
</evidence>
<feature type="region of interest" description="Disordered" evidence="1">
    <location>
        <begin position="167"/>
        <end position="209"/>
    </location>
</feature>
<feature type="domain" description="Myb-like" evidence="2">
    <location>
        <begin position="538"/>
        <end position="574"/>
    </location>
</feature>
<dbReference type="Proteomes" id="UP000002059">
    <property type="component" value="Partially assembled WGS sequence"/>
</dbReference>
<dbReference type="OrthoDB" id="4188791at2759"/>
<feature type="compositionally biased region" description="Basic and acidic residues" evidence="1">
    <location>
        <begin position="254"/>
        <end position="264"/>
    </location>
</feature>
<dbReference type="AlphaFoldDB" id="C1H8N2"/>
<dbReference type="eggNOG" id="ENOG502RQQC">
    <property type="taxonomic scope" value="Eukaryota"/>
</dbReference>
<dbReference type="EMBL" id="KN294013">
    <property type="protein sequence ID" value="EEH36705.2"/>
    <property type="molecule type" value="Genomic_DNA"/>
</dbReference>
<organism evidence="3 4">
    <name type="scientific">Paracoccidioides lutzii (strain ATCC MYA-826 / Pb01)</name>
    <name type="common">Paracoccidioides brasiliensis</name>
    <dbReference type="NCBI Taxonomy" id="502779"/>
    <lineage>
        <taxon>Eukaryota</taxon>
        <taxon>Fungi</taxon>
        <taxon>Dikarya</taxon>
        <taxon>Ascomycota</taxon>
        <taxon>Pezizomycotina</taxon>
        <taxon>Eurotiomycetes</taxon>
        <taxon>Eurotiomycetidae</taxon>
        <taxon>Onygenales</taxon>
        <taxon>Ajellomycetaceae</taxon>
        <taxon>Paracoccidioides</taxon>
    </lineage>
</organism>
<dbReference type="PROSITE" id="PS50090">
    <property type="entry name" value="MYB_LIKE"/>
    <property type="match status" value="1"/>
</dbReference>